<dbReference type="InterPro" id="IPR000182">
    <property type="entry name" value="GNAT_dom"/>
</dbReference>
<dbReference type="Pfam" id="PF00583">
    <property type="entry name" value="Acetyltransf_1"/>
    <property type="match status" value="1"/>
</dbReference>
<name>A0A1L4D0G7_9BACT</name>
<dbReference type="AlphaFoldDB" id="A0A1L4D0G7"/>
<dbReference type="SUPFAM" id="SSF55729">
    <property type="entry name" value="Acyl-CoA N-acyltransferases (Nat)"/>
    <property type="match status" value="1"/>
</dbReference>
<sequence>MELISNKKIESQSDFIFKEVFKNGLLNKYDVERVHINKYWEVYYGEFHSNYANELTFSLEKNDNSSALSNNLIVRDKNKIIAMFRSEEKEPKVYYMRHAVVEKNYRRQGIYEDYVDKIIKYAYELNYSKIISCFVSANNVAYKIKINKDFYITSLEFHPEFGSVVWITHFLNEELKRAFFYRCGMIEFTRKMFDNSEGNAKKLLGLMQDIRNY</sequence>
<protein>
    <recommendedName>
        <fullName evidence="1">N-acetyltransferase domain-containing protein</fullName>
    </recommendedName>
</protein>
<dbReference type="KEGG" id="saqi:AXG55_07130"/>
<evidence type="ECO:0000313" key="3">
    <source>
        <dbReference type="Proteomes" id="UP000184731"/>
    </source>
</evidence>
<feature type="domain" description="N-acetyltransferase" evidence="1">
    <location>
        <begin position="26"/>
        <end position="209"/>
    </location>
</feature>
<dbReference type="Gene3D" id="3.40.630.30">
    <property type="match status" value="1"/>
</dbReference>
<dbReference type="InterPro" id="IPR016181">
    <property type="entry name" value="Acyl_CoA_acyltransferase"/>
</dbReference>
<accession>A0A1L4D0G7</accession>
<dbReference type="Proteomes" id="UP000184731">
    <property type="component" value="Chromosome"/>
</dbReference>
<dbReference type="EMBL" id="CP017834">
    <property type="protein sequence ID" value="APJ03689.1"/>
    <property type="molecule type" value="Genomic_DNA"/>
</dbReference>
<dbReference type="OrthoDB" id="9342569at2"/>
<dbReference type="GO" id="GO:0016747">
    <property type="term" value="F:acyltransferase activity, transferring groups other than amino-acyl groups"/>
    <property type="evidence" value="ECO:0007669"/>
    <property type="project" value="InterPro"/>
</dbReference>
<gene>
    <name evidence="2" type="ORF">AXG55_07130</name>
</gene>
<organism evidence="2 3">
    <name type="scientific">Silvanigrella aquatica</name>
    <dbReference type="NCBI Taxonomy" id="1915309"/>
    <lineage>
        <taxon>Bacteria</taxon>
        <taxon>Pseudomonadati</taxon>
        <taxon>Bdellovibrionota</taxon>
        <taxon>Oligoflexia</taxon>
        <taxon>Silvanigrellales</taxon>
        <taxon>Silvanigrellaceae</taxon>
        <taxon>Silvanigrella</taxon>
    </lineage>
</organism>
<dbReference type="CDD" id="cd04301">
    <property type="entry name" value="NAT_SF"/>
    <property type="match status" value="1"/>
</dbReference>
<dbReference type="STRING" id="1915309.AXG55_07130"/>
<keyword evidence="3" id="KW-1185">Reference proteome</keyword>
<dbReference type="PROSITE" id="PS51186">
    <property type="entry name" value="GNAT"/>
    <property type="match status" value="1"/>
</dbReference>
<evidence type="ECO:0000259" key="1">
    <source>
        <dbReference type="PROSITE" id="PS51186"/>
    </source>
</evidence>
<proteinExistence type="predicted"/>
<reference evidence="2 3" key="1">
    <citation type="submission" date="2016-10" db="EMBL/GenBank/DDBJ databases">
        <title>Silvanigrella aquatica sp. nov., isolated from a freshwater lake located in the Black Forest, Germany, description of Silvanigrellaceae fam. nov., Silvanigrellales ord. nov., reclassification of the order Bdellovibrionales in the class Oligoflexia, reclassification of the families Bacteriovoracaceae and Halobacteriovoraceae in the new order Bacteriovoracales ord. nov., and reclassification of the family Pseudobacteriovoracaceae in the order Oligoflexiales.</title>
        <authorList>
            <person name="Hahn M.W."/>
            <person name="Schmidt J."/>
            <person name="Koll U."/>
            <person name="Rohde M."/>
            <person name="Verbag S."/>
            <person name="Pitt A."/>
            <person name="Nakai R."/>
            <person name="Naganuma T."/>
            <person name="Lang E."/>
        </authorList>
    </citation>
    <scope>NUCLEOTIDE SEQUENCE [LARGE SCALE GENOMIC DNA]</scope>
    <source>
        <strain evidence="2 3">MWH-Nonnen-W8red</strain>
    </source>
</reference>
<dbReference type="RefSeq" id="WP_148697430.1">
    <property type="nucleotide sequence ID" value="NZ_CP017834.1"/>
</dbReference>
<evidence type="ECO:0000313" key="2">
    <source>
        <dbReference type="EMBL" id="APJ03689.1"/>
    </source>
</evidence>